<gene>
    <name evidence="10" type="ORF">GCM10022218_31100</name>
</gene>
<dbReference type="Gene3D" id="2.60.40.1120">
    <property type="entry name" value="Carboxypeptidase-like, regulatory domain"/>
    <property type="match status" value="1"/>
</dbReference>
<dbReference type="SUPFAM" id="SSF49464">
    <property type="entry name" value="Carboxypeptidase regulatory domain-like"/>
    <property type="match status" value="1"/>
</dbReference>
<organism evidence="10 11">
    <name type="scientific">Sphingobacterium ginsenosidimutans</name>
    <dbReference type="NCBI Taxonomy" id="687845"/>
    <lineage>
        <taxon>Bacteria</taxon>
        <taxon>Pseudomonadati</taxon>
        <taxon>Bacteroidota</taxon>
        <taxon>Sphingobacteriia</taxon>
        <taxon>Sphingobacteriales</taxon>
        <taxon>Sphingobacteriaceae</taxon>
        <taxon>Sphingobacterium</taxon>
    </lineage>
</organism>
<evidence type="ECO:0000256" key="1">
    <source>
        <dbReference type="ARBA" id="ARBA00004571"/>
    </source>
</evidence>
<dbReference type="Pfam" id="PF13715">
    <property type="entry name" value="CarbopepD_reg_2"/>
    <property type="match status" value="1"/>
</dbReference>
<evidence type="ECO:0000256" key="7">
    <source>
        <dbReference type="ARBA" id="ARBA00023237"/>
    </source>
</evidence>
<evidence type="ECO:0000256" key="2">
    <source>
        <dbReference type="ARBA" id="ARBA00022448"/>
    </source>
</evidence>
<dbReference type="InterPro" id="IPR039426">
    <property type="entry name" value="TonB-dep_rcpt-like"/>
</dbReference>
<dbReference type="SUPFAM" id="SSF56935">
    <property type="entry name" value="Porins"/>
    <property type="match status" value="1"/>
</dbReference>
<dbReference type="Gene3D" id="2.170.130.10">
    <property type="entry name" value="TonB-dependent receptor, plug domain"/>
    <property type="match status" value="1"/>
</dbReference>
<evidence type="ECO:0000256" key="4">
    <source>
        <dbReference type="ARBA" id="ARBA00022692"/>
    </source>
</evidence>
<keyword evidence="2 8" id="KW-0813">Transport</keyword>
<feature type="domain" description="TonB-dependent receptor plug" evidence="9">
    <location>
        <begin position="198"/>
        <end position="304"/>
    </location>
</feature>
<dbReference type="NCBIfam" id="TIGR04057">
    <property type="entry name" value="SusC_RagA_signa"/>
    <property type="match status" value="1"/>
</dbReference>
<dbReference type="InterPro" id="IPR037066">
    <property type="entry name" value="Plug_dom_sf"/>
</dbReference>
<keyword evidence="10" id="KW-0675">Receptor</keyword>
<keyword evidence="3 8" id="KW-1134">Transmembrane beta strand</keyword>
<dbReference type="InterPro" id="IPR012910">
    <property type="entry name" value="Plug_dom"/>
</dbReference>
<name>A0ABP8A6Q5_9SPHI</name>
<evidence type="ECO:0000256" key="3">
    <source>
        <dbReference type="ARBA" id="ARBA00022452"/>
    </source>
</evidence>
<dbReference type="Proteomes" id="UP001500167">
    <property type="component" value="Unassembled WGS sequence"/>
</dbReference>
<keyword evidence="6 8" id="KW-0472">Membrane</keyword>
<keyword evidence="4 8" id="KW-0812">Transmembrane</keyword>
<comment type="subcellular location">
    <subcellularLocation>
        <location evidence="1 8">Cell outer membrane</location>
        <topology evidence="1 8">Multi-pass membrane protein</topology>
    </subcellularLocation>
</comment>
<dbReference type="PROSITE" id="PS52016">
    <property type="entry name" value="TONB_DEPENDENT_REC_3"/>
    <property type="match status" value="1"/>
</dbReference>
<dbReference type="Gene3D" id="2.40.170.20">
    <property type="entry name" value="TonB-dependent receptor, beta-barrel domain"/>
    <property type="match status" value="1"/>
</dbReference>
<protein>
    <submittedName>
        <fullName evidence="10">TonB-dependent receptor</fullName>
    </submittedName>
</protein>
<sequence>MLTFKCGVVLAGMSLQSIDTLAFSQSATHNNQRILLVTALKKVEGKTGLVFFYRSADIKDIWVVDPNLINKTNEAVLEELFSQIPFQYTIKGNTVAINRINKLKPISGIVKDAKGDPIAGASVTVKGTAKGTSTGPDGGFSLEVSEGEILLIRAVGYEILEVPVANLAQLKNIVLKQQTQVLDEMVVVGYGTQKKAVVSGAIASVKGEELAKSSSINLSNSFAGRLPGVTAMQNSGEPGGDGSTLRIRGINSLSGGNSSPLIVIDGVPSRAGGIDRINPNDVESVSVLKDASAAIYGSRAGNGVILVTTKQGKMGKPRFTYDFTYGLQRPTRTPKMANSAQYTDIINEVTKVYPEDPSQWSAIWKALNTGTGIYKGPSKTIEATYTPADRQKYMDGSDPLRYPNTDWFSATMRDWAPQQRHNLQITGGTENTKYLVSLGYLDQDAIYKNSATYYKQYDLRTNFEFKLNDYITARLAITGREESRNYPTRSAGTIFRFLVRGLPTNIATWPNGLPGPDLEQGANPVVITTGDTGYDRNTRDYLQNTGSIDVKIPGVKGLKLTGTASIDKYWGRSKRWETPWTLYDWDKITFEADGVTPKLTARVPAGIERKAQLREAQEDQLAVNLSALLSYDTSLKGGHNISTIAGLTREKVTNNGFFANRMDFPSAQVEQLNFGDRERQTMGNENVYDRARLSYYGRFNYNYNEKYLIEFNWRVDGSYVFPEDGRFGFFPGVSAGWRISEENFFKNNVSFVNNLKLRASWGQMGAEAYYGGSLQEYKYLSLMNTGSGVFNDRVFQTLYESDIPNRYFTWEVANNSNIGLEALFLNNRLNLELDYFYNKRTSVLTKNPGQIPESSGIAGNLPIANLGNLINKGYEFKLTYTDKIGEVTYNVGVNGGYARNNVQYSSDVANTPQHQRQIGKVTDSWLVYLYDGVFKDQAAIDANTIDYSGLGQNKLRPGDMKFVDYNGDGKITSDDRVRLNQNGSPTFTGGFNFAAQYKGFDISVLLQGATGGLRRIASLESGAIGNYLEWSYENRWSIDNPSDKDPRLTNRSDQYYMNDNTYWIRSTNYLRLKNVELGYNLSDDWCKRIGLHSVRLYTNGINLITWDKIKIWDPESDNSAGAYYPQSKIISFGVKVGL</sequence>
<comment type="similarity">
    <text evidence="8">Belongs to the TonB-dependent receptor family.</text>
</comment>
<dbReference type="InterPro" id="IPR023997">
    <property type="entry name" value="TonB-dep_OMP_SusC/RagA_CS"/>
</dbReference>
<evidence type="ECO:0000313" key="11">
    <source>
        <dbReference type="Proteomes" id="UP001500167"/>
    </source>
</evidence>
<dbReference type="NCBIfam" id="TIGR04056">
    <property type="entry name" value="OMP_RagA_SusC"/>
    <property type="match status" value="1"/>
</dbReference>
<proteinExistence type="inferred from homology"/>
<evidence type="ECO:0000313" key="10">
    <source>
        <dbReference type="EMBL" id="GAA4179051.1"/>
    </source>
</evidence>
<evidence type="ECO:0000256" key="8">
    <source>
        <dbReference type="PROSITE-ProRule" id="PRU01360"/>
    </source>
</evidence>
<accession>A0ABP8A6Q5</accession>
<comment type="caution">
    <text evidence="10">The sequence shown here is derived from an EMBL/GenBank/DDBJ whole genome shotgun (WGS) entry which is preliminary data.</text>
</comment>
<keyword evidence="5" id="KW-0732">Signal</keyword>
<keyword evidence="11" id="KW-1185">Reference proteome</keyword>
<dbReference type="InterPro" id="IPR023996">
    <property type="entry name" value="TonB-dep_OMP_SusC/RagA"/>
</dbReference>
<dbReference type="PANTHER" id="PTHR30069">
    <property type="entry name" value="TONB-DEPENDENT OUTER MEMBRANE RECEPTOR"/>
    <property type="match status" value="1"/>
</dbReference>
<dbReference type="EMBL" id="BAAAZK010000007">
    <property type="protein sequence ID" value="GAA4179051.1"/>
    <property type="molecule type" value="Genomic_DNA"/>
</dbReference>
<dbReference type="InterPro" id="IPR036942">
    <property type="entry name" value="Beta-barrel_TonB_sf"/>
</dbReference>
<evidence type="ECO:0000256" key="5">
    <source>
        <dbReference type="ARBA" id="ARBA00022729"/>
    </source>
</evidence>
<dbReference type="Pfam" id="PF07715">
    <property type="entry name" value="Plug"/>
    <property type="match status" value="1"/>
</dbReference>
<reference evidence="11" key="1">
    <citation type="journal article" date="2019" name="Int. J. Syst. Evol. Microbiol.">
        <title>The Global Catalogue of Microorganisms (GCM) 10K type strain sequencing project: providing services to taxonomists for standard genome sequencing and annotation.</title>
        <authorList>
            <consortium name="The Broad Institute Genomics Platform"/>
            <consortium name="The Broad Institute Genome Sequencing Center for Infectious Disease"/>
            <person name="Wu L."/>
            <person name="Ma J."/>
        </authorList>
    </citation>
    <scope>NUCLEOTIDE SEQUENCE [LARGE SCALE GENOMIC DNA]</scope>
    <source>
        <strain evidence="11">JCM 16722</strain>
    </source>
</reference>
<keyword evidence="7 8" id="KW-0998">Cell outer membrane</keyword>
<evidence type="ECO:0000259" key="9">
    <source>
        <dbReference type="Pfam" id="PF07715"/>
    </source>
</evidence>
<dbReference type="InterPro" id="IPR008969">
    <property type="entry name" value="CarboxyPept-like_regulatory"/>
</dbReference>
<evidence type="ECO:0000256" key="6">
    <source>
        <dbReference type="ARBA" id="ARBA00023136"/>
    </source>
</evidence>
<dbReference type="PANTHER" id="PTHR30069:SF29">
    <property type="entry name" value="HEMOGLOBIN AND HEMOGLOBIN-HAPTOGLOBIN-BINDING PROTEIN 1-RELATED"/>
    <property type="match status" value="1"/>
</dbReference>